<reference evidence="3" key="1">
    <citation type="submission" date="2021-01" db="EMBL/GenBank/DDBJ databases">
        <authorList>
            <person name="Corre E."/>
            <person name="Pelletier E."/>
            <person name="Niang G."/>
            <person name="Scheremetjew M."/>
            <person name="Finn R."/>
            <person name="Kale V."/>
            <person name="Holt S."/>
            <person name="Cochrane G."/>
            <person name="Meng A."/>
            <person name="Brown T."/>
            <person name="Cohen L."/>
        </authorList>
    </citation>
    <scope>NUCLEOTIDE SEQUENCE</scope>
    <source>
        <strain evidence="3">Pop2</strain>
    </source>
</reference>
<dbReference type="GO" id="GO:0002100">
    <property type="term" value="P:tRNA wobble adenosine to inosine editing"/>
    <property type="evidence" value="ECO:0007669"/>
    <property type="project" value="TreeGrafter"/>
</dbReference>
<evidence type="ECO:0000313" key="3">
    <source>
        <dbReference type="EMBL" id="CAD9350342.1"/>
    </source>
</evidence>
<feature type="domain" description="CMP/dCMP-type deaminase" evidence="2">
    <location>
        <begin position="60"/>
        <end position="174"/>
    </location>
</feature>
<dbReference type="Pfam" id="PF00383">
    <property type="entry name" value="dCMP_cyt_deam_1"/>
    <property type="match status" value="1"/>
</dbReference>
<gene>
    <name evidence="3" type="ORF">DBRI1063_LOCUS21406</name>
</gene>
<feature type="compositionally biased region" description="Basic and acidic residues" evidence="1">
    <location>
        <begin position="1"/>
        <end position="14"/>
    </location>
</feature>
<evidence type="ECO:0000259" key="2">
    <source>
        <dbReference type="PROSITE" id="PS51747"/>
    </source>
</evidence>
<feature type="region of interest" description="Disordered" evidence="1">
    <location>
        <begin position="208"/>
        <end position="250"/>
    </location>
</feature>
<dbReference type="EMBL" id="HBGN01033127">
    <property type="protein sequence ID" value="CAD9350342.1"/>
    <property type="molecule type" value="Transcribed_RNA"/>
</dbReference>
<feature type="compositionally biased region" description="Basic and acidic residues" evidence="1">
    <location>
        <begin position="43"/>
        <end position="55"/>
    </location>
</feature>
<feature type="region of interest" description="Disordered" evidence="1">
    <location>
        <begin position="1"/>
        <end position="60"/>
    </location>
</feature>
<feature type="compositionally biased region" description="Basic and acidic residues" evidence="1">
    <location>
        <begin position="222"/>
        <end position="244"/>
    </location>
</feature>
<name>A0A7S2ERM0_9STRA</name>
<dbReference type="AlphaFoldDB" id="A0A7S2ERM0"/>
<dbReference type="SUPFAM" id="SSF53927">
    <property type="entry name" value="Cytidine deaminase-like"/>
    <property type="match status" value="1"/>
</dbReference>
<organism evidence="3">
    <name type="scientific">Ditylum brightwellii</name>
    <dbReference type="NCBI Taxonomy" id="49249"/>
    <lineage>
        <taxon>Eukaryota</taxon>
        <taxon>Sar</taxon>
        <taxon>Stramenopiles</taxon>
        <taxon>Ochrophyta</taxon>
        <taxon>Bacillariophyta</taxon>
        <taxon>Mediophyceae</taxon>
        <taxon>Lithodesmiophycidae</taxon>
        <taxon>Lithodesmiales</taxon>
        <taxon>Lithodesmiaceae</taxon>
        <taxon>Ditylum</taxon>
    </lineage>
</organism>
<dbReference type="InterPro" id="IPR016193">
    <property type="entry name" value="Cytidine_deaminase-like"/>
</dbReference>
<sequence>MSSTTKEDEHESNSSEKTTTSSSSSSNTPSAPTTNNNNTNDDDILKGYEMHDWKPSPHLTPDENYMDMIMLLTRNSKCRQGSMACVLVHPQSSSSSSSVVIAASTNQSLFTPNSSDIHAEVAALGQACQNGKMTMGCTAYITMPPCKKCFMSLYASGITRIVSRQSLPENSILVQVAKQKGIEMIGLDKDMKERQDLRIQTIVGANKIQKHDDDGNDDDVDKNDVVQERKRRREEKQARKEQAKQKKQQL</sequence>
<dbReference type="Gene3D" id="3.40.140.10">
    <property type="entry name" value="Cytidine Deaminase, domain 2"/>
    <property type="match status" value="1"/>
</dbReference>
<feature type="compositionally biased region" description="Low complexity" evidence="1">
    <location>
        <begin position="15"/>
        <end position="39"/>
    </location>
</feature>
<accession>A0A7S2ERM0</accession>
<dbReference type="PANTHER" id="PTHR11079">
    <property type="entry name" value="CYTOSINE DEAMINASE FAMILY MEMBER"/>
    <property type="match status" value="1"/>
</dbReference>
<protein>
    <recommendedName>
        <fullName evidence="2">CMP/dCMP-type deaminase domain-containing protein</fullName>
    </recommendedName>
</protein>
<dbReference type="PANTHER" id="PTHR11079:SF179">
    <property type="entry name" value="TRNA(ADENINE(34)) DEAMINASE, CHLOROPLASTIC"/>
    <property type="match status" value="1"/>
</dbReference>
<dbReference type="GO" id="GO:0008251">
    <property type="term" value="F:tRNA-specific adenosine deaminase activity"/>
    <property type="evidence" value="ECO:0007669"/>
    <property type="project" value="TreeGrafter"/>
</dbReference>
<dbReference type="InterPro" id="IPR002125">
    <property type="entry name" value="CMP_dCMP_dom"/>
</dbReference>
<dbReference type="PROSITE" id="PS51747">
    <property type="entry name" value="CYT_DCMP_DEAMINASES_2"/>
    <property type="match status" value="1"/>
</dbReference>
<evidence type="ECO:0000256" key="1">
    <source>
        <dbReference type="SAM" id="MobiDB-lite"/>
    </source>
</evidence>
<proteinExistence type="predicted"/>